<accession>A0ABR9XML1</accession>
<evidence type="ECO:0000313" key="4">
    <source>
        <dbReference type="Proteomes" id="UP000632774"/>
    </source>
</evidence>
<protein>
    <submittedName>
        <fullName evidence="3">Universal stress protein</fullName>
    </submittedName>
</protein>
<dbReference type="InterPro" id="IPR006016">
    <property type="entry name" value="UspA"/>
</dbReference>
<dbReference type="InterPro" id="IPR014729">
    <property type="entry name" value="Rossmann-like_a/b/a_fold"/>
</dbReference>
<comment type="similarity">
    <text evidence="1">Belongs to the universal stress protein A family.</text>
</comment>
<feature type="domain" description="UspA" evidence="2">
    <location>
        <begin position="2"/>
        <end position="148"/>
    </location>
</feature>
<dbReference type="SUPFAM" id="SSF52402">
    <property type="entry name" value="Adenine nucleotide alpha hydrolases-like"/>
    <property type="match status" value="2"/>
</dbReference>
<dbReference type="PANTHER" id="PTHR46268">
    <property type="entry name" value="STRESS RESPONSE PROTEIN NHAX"/>
    <property type="match status" value="1"/>
</dbReference>
<dbReference type="Gene3D" id="3.40.50.620">
    <property type="entry name" value="HUPs"/>
    <property type="match status" value="2"/>
</dbReference>
<proteinExistence type="inferred from homology"/>
<dbReference type="Proteomes" id="UP000632774">
    <property type="component" value="Unassembled WGS sequence"/>
</dbReference>
<evidence type="ECO:0000259" key="2">
    <source>
        <dbReference type="Pfam" id="PF00582"/>
    </source>
</evidence>
<dbReference type="EMBL" id="JADFFM010000002">
    <property type="protein sequence ID" value="MBE9668521.1"/>
    <property type="molecule type" value="Genomic_DNA"/>
</dbReference>
<name>A0ABR9XML1_9SPHI</name>
<keyword evidence="4" id="KW-1185">Reference proteome</keyword>
<organism evidence="3 4">
    <name type="scientific">Mucilaginibacter boryungensis</name>
    <dbReference type="NCBI Taxonomy" id="768480"/>
    <lineage>
        <taxon>Bacteria</taxon>
        <taxon>Pseudomonadati</taxon>
        <taxon>Bacteroidota</taxon>
        <taxon>Sphingobacteriia</taxon>
        <taxon>Sphingobacteriales</taxon>
        <taxon>Sphingobacteriaceae</taxon>
        <taxon>Mucilaginibacter</taxon>
    </lineage>
</organism>
<evidence type="ECO:0000313" key="3">
    <source>
        <dbReference type="EMBL" id="MBE9668521.1"/>
    </source>
</evidence>
<sequence length="293" mass="32761">MSTILVLTDFTIKDNHAAYYALNLASIAKANILLCNVYPQNQSRVHQSEFVDQIYDSLEKQSKSDLSELAGRLQQSLYTVNDGSFKPTIQQCSIGGNLMVAVNELIAEQGILMAVIAAHSKDDFFAWVNTDHASQIIDSINCPVLVLPYQAPFGGFRKIVFASDLERYNPEIFDRLFNIGNLFDSEITITHIGEAVLGEPTEKYILKRHVEGGSAQIKSVKVRYLGIQNKSVTAGLEWLVEQANIDLMVLIHRKRNVFQKLFQKSVTKRLAEQLKTPMLVFPANLKGTTVKVA</sequence>
<dbReference type="Pfam" id="PF00582">
    <property type="entry name" value="Usp"/>
    <property type="match status" value="1"/>
</dbReference>
<dbReference type="PANTHER" id="PTHR46268:SF6">
    <property type="entry name" value="UNIVERSAL STRESS PROTEIN UP12"/>
    <property type="match status" value="1"/>
</dbReference>
<evidence type="ECO:0000256" key="1">
    <source>
        <dbReference type="ARBA" id="ARBA00008791"/>
    </source>
</evidence>
<reference evidence="3 4" key="1">
    <citation type="submission" date="2020-10" db="EMBL/GenBank/DDBJ databases">
        <title>Mucilaginibacter mali sp. nov., isolated from rhizosphere soil of apple orchard.</title>
        <authorList>
            <person name="Lee J.-S."/>
            <person name="Kim H.S."/>
            <person name="Kim J.-S."/>
        </authorList>
    </citation>
    <scope>NUCLEOTIDE SEQUENCE [LARGE SCALE GENOMIC DNA]</scope>
    <source>
        <strain evidence="3 4">KCTC 23157</strain>
    </source>
</reference>
<gene>
    <name evidence="3" type="ORF">IRJ18_19280</name>
</gene>
<dbReference type="RefSeq" id="WP_194107919.1">
    <property type="nucleotide sequence ID" value="NZ_JADFFM010000002.1"/>
</dbReference>
<comment type="caution">
    <text evidence="3">The sequence shown here is derived from an EMBL/GenBank/DDBJ whole genome shotgun (WGS) entry which is preliminary data.</text>
</comment>